<dbReference type="Proteomes" id="UP001160148">
    <property type="component" value="Unassembled WGS sequence"/>
</dbReference>
<proteinExistence type="predicted"/>
<dbReference type="EMBL" id="CARXXK010000002">
    <property type="protein sequence ID" value="CAI6359491.1"/>
    <property type="molecule type" value="Genomic_DNA"/>
</dbReference>
<name>A0AAV0WUJ1_9HEMI</name>
<sequence length="118" mass="13500">MNTINDSFIKTSKVNCNFIYKRCRVATDFSKSKHFLHFSGLCKECGAKLIGWADNKPDEAMPLNVSIVIENMDITLTHTSKRPLNGEKLHDIGKELLHVLHDCASNWRRNATNAFKMY</sequence>
<dbReference type="AlphaFoldDB" id="A0AAV0WUJ1"/>
<evidence type="ECO:0000313" key="2">
    <source>
        <dbReference type="Proteomes" id="UP001160148"/>
    </source>
</evidence>
<accession>A0AAV0WUJ1</accession>
<comment type="caution">
    <text evidence="1">The sequence shown here is derived from an EMBL/GenBank/DDBJ whole genome shotgun (WGS) entry which is preliminary data.</text>
</comment>
<protein>
    <submittedName>
        <fullName evidence="1">Uncharacterized protein</fullName>
    </submittedName>
</protein>
<reference evidence="1 2" key="1">
    <citation type="submission" date="2023-01" db="EMBL/GenBank/DDBJ databases">
        <authorList>
            <person name="Whitehead M."/>
        </authorList>
    </citation>
    <scope>NUCLEOTIDE SEQUENCE [LARGE SCALE GENOMIC DNA]</scope>
</reference>
<gene>
    <name evidence="1" type="ORF">MEUPH1_LOCUS14897</name>
</gene>
<keyword evidence="2" id="KW-1185">Reference proteome</keyword>
<organism evidence="1 2">
    <name type="scientific">Macrosiphum euphorbiae</name>
    <name type="common">potato aphid</name>
    <dbReference type="NCBI Taxonomy" id="13131"/>
    <lineage>
        <taxon>Eukaryota</taxon>
        <taxon>Metazoa</taxon>
        <taxon>Ecdysozoa</taxon>
        <taxon>Arthropoda</taxon>
        <taxon>Hexapoda</taxon>
        <taxon>Insecta</taxon>
        <taxon>Pterygota</taxon>
        <taxon>Neoptera</taxon>
        <taxon>Paraneoptera</taxon>
        <taxon>Hemiptera</taxon>
        <taxon>Sternorrhyncha</taxon>
        <taxon>Aphidomorpha</taxon>
        <taxon>Aphidoidea</taxon>
        <taxon>Aphididae</taxon>
        <taxon>Macrosiphini</taxon>
        <taxon>Macrosiphum</taxon>
    </lineage>
</organism>
<evidence type="ECO:0000313" key="1">
    <source>
        <dbReference type="EMBL" id="CAI6359491.1"/>
    </source>
</evidence>